<evidence type="ECO:0000259" key="2">
    <source>
        <dbReference type="Pfam" id="PF21181"/>
    </source>
</evidence>
<dbReference type="InterPro" id="IPR036514">
    <property type="entry name" value="SGNH_hydro_sf"/>
</dbReference>
<feature type="domain" description="SGNH hydrolase-type esterase" evidence="1">
    <location>
        <begin position="158"/>
        <end position="339"/>
    </location>
</feature>
<sequence length="344" mass="37575">MPITPTGTTRQLRADDETLTWEGAVEVEHTPDWSRGWRLQHSRRDLFSEQLRLRALMQAGVRVVFGTDATSVRGRAVVSDLDGMAPVQDLPPVDLVVDGRDVDSSPVRPDGTFGFEVPAGEKTVELWLPQFGDFRLAALEIDDDARTWRAPRPERPKLITYGSSITQCRAAASPTRTWPALVARELGMDLTCLGYGGQCHLDPMVGRMIRDMPADVIVACLGINVHNQGTFNERSFLPAVLGMLSTIRDGHPGVPILVISPIVSPSRENEPSAAGMTLTQIRGNVEEGVRRLREHGDDNLHLMHGLDVLGPDHADLLFDGLHPDTTGYAHMAAAIAPAVRKLVG</sequence>
<dbReference type="SUPFAM" id="SSF52266">
    <property type="entry name" value="SGNH hydrolase"/>
    <property type="match status" value="1"/>
</dbReference>
<proteinExistence type="predicted"/>
<feature type="domain" description="SsfX3-like N-terminal" evidence="2">
    <location>
        <begin position="19"/>
        <end position="136"/>
    </location>
</feature>
<dbReference type="AlphaFoldDB" id="A0A6L9SA25"/>
<evidence type="ECO:0000313" key="3">
    <source>
        <dbReference type="EMBL" id="NEE02225.1"/>
    </source>
</evidence>
<dbReference type="InterPro" id="IPR013830">
    <property type="entry name" value="SGNH_hydro"/>
</dbReference>
<accession>A0A6L9SA25</accession>
<dbReference type="Gene3D" id="2.60.120.260">
    <property type="entry name" value="Galactose-binding domain-like"/>
    <property type="match status" value="1"/>
</dbReference>
<evidence type="ECO:0000259" key="1">
    <source>
        <dbReference type="Pfam" id="PF14606"/>
    </source>
</evidence>
<keyword evidence="4" id="KW-1185">Reference proteome</keyword>
<protein>
    <submittedName>
        <fullName evidence="3">GDSL family lipase</fullName>
    </submittedName>
</protein>
<dbReference type="Pfam" id="PF14606">
    <property type="entry name" value="Lipase_GDSL_3"/>
    <property type="match status" value="1"/>
</dbReference>
<dbReference type="Gene3D" id="3.40.50.1110">
    <property type="entry name" value="SGNH hydrolase"/>
    <property type="match status" value="1"/>
</dbReference>
<name>A0A6L9SA25_9ACTN</name>
<gene>
    <name evidence="3" type="ORF">G1H10_18795</name>
</gene>
<organism evidence="3 4">
    <name type="scientific">Phytoactinopolyspora halotolerans</name>
    <dbReference type="NCBI Taxonomy" id="1981512"/>
    <lineage>
        <taxon>Bacteria</taxon>
        <taxon>Bacillati</taxon>
        <taxon>Actinomycetota</taxon>
        <taxon>Actinomycetes</taxon>
        <taxon>Jiangellales</taxon>
        <taxon>Jiangellaceae</taxon>
        <taxon>Phytoactinopolyspora</taxon>
    </lineage>
</organism>
<dbReference type="Pfam" id="PF21181">
    <property type="entry name" value="SsfX3_N"/>
    <property type="match status" value="1"/>
</dbReference>
<dbReference type="InterPro" id="IPR048977">
    <property type="entry name" value="SsfX3-like_N"/>
</dbReference>
<evidence type="ECO:0000313" key="4">
    <source>
        <dbReference type="Proteomes" id="UP000475214"/>
    </source>
</evidence>
<comment type="caution">
    <text evidence="3">The sequence shown here is derived from an EMBL/GenBank/DDBJ whole genome shotgun (WGS) entry which is preliminary data.</text>
</comment>
<dbReference type="EMBL" id="JAAGOA010000013">
    <property type="protein sequence ID" value="NEE02225.1"/>
    <property type="molecule type" value="Genomic_DNA"/>
</dbReference>
<dbReference type="Proteomes" id="UP000475214">
    <property type="component" value="Unassembled WGS sequence"/>
</dbReference>
<dbReference type="RefSeq" id="WP_163740587.1">
    <property type="nucleotide sequence ID" value="NZ_JAAGOA010000013.1"/>
</dbReference>
<reference evidence="3 4" key="1">
    <citation type="submission" date="2020-02" db="EMBL/GenBank/DDBJ databases">
        <authorList>
            <person name="Li X.-J."/>
            <person name="Han X.-M."/>
        </authorList>
    </citation>
    <scope>NUCLEOTIDE SEQUENCE [LARGE SCALE GENOMIC DNA]</scope>
    <source>
        <strain evidence="3 4">CCTCC AB 2017055</strain>
    </source>
</reference>